<gene>
    <name evidence="2" type="ORF">N803_02450</name>
</gene>
<dbReference type="RefSeq" id="WP_035902308.1">
    <property type="nucleotide sequence ID" value="NZ_AVPK01000001.1"/>
</dbReference>
<protein>
    <submittedName>
        <fullName evidence="2">G-D-S-L family lipolytic protein</fullName>
    </submittedName>
</protein>
<feature type="domain" description="SGNH hydrolase-type esterase" evidence="1">
    <location>
        <begin position="44"/>
        <end position="214"/>
    </location>
</feature>
<evidence type="ECO:0000259" key="1">
    <source>
        <dbReference type="Pfam" id="PF13472"/>
    </source>
</evidence>
<dbReference type="GO" id="GO:0004622">
    <property type="term" value="F:phosphatidylcholine lysophospholipase activity"/>
    <property type="evidence" value="ECO:0007669"/>
    <property type="project" value="TreeGrafter"/>
</dbReference>
<organism evidence="2 3">
    <name type="scientific">Knoellia subterranea KCTC 19937</name>
    <dbReference type="NCBI Taxonomy" id="1385521"/>
    <lineage>
        <taxon>Bacteria</taxon>
        <taxon>Bacillati</taxon>
        <taxon>Actinomycetota</taxon>
        <taxon>Actinomycetes</taxon>
        <taxon>Micrococcales</taxon>
        <taxon>Intrasporangiaceae</taxon>
        <taxon>Knoellia</taxon>
    </lineage>
</organism>
<dbReference type="PANTHER" id="PTHR30383:SF5">
    <property type="entry name" value="SGNH HYDROLASE-TYPE ESTERASE DOMAIN-CONTAINING PROTEIN"/>
    <property type="match status" value="1"/>
</dbReference>
<dbReference type="InterPro" id="IPR051532">
    <property type="entry name" value="Ester_Hydrolysis_Enzymes"/>
</dbReference>
<reference evidence="2 3" key="1">
    <citation type="submission" date="2013-08" db="EMBL/GenBank/DDBJ databases">
        <title>The genome sequence of Knoellia subterranea.</title>
        <authorList>
            <person name="Zhu W."/>
            <person name="Wang G."/>
        </authorList>
    </citation>
    <scope>NUCLEOTIDE SEQUENCE [LARGE SCALE GENOMIC DNA]</scope>
    <source>
        <strain evidence="2 3">KCTC 19937</strain>
    </source>
</reference>
<dbReference type="EMBL" id="AVPK01000001">
    <property type="protein sequence ID" value="KGN39346.1"/>
    <property type="molecule type" value="Genomic_DNA"/>
</dbReference>
<dbReference type="SUPFAM" id="SSF52266">
    <property type="entry name" value="SGNH hydrolase"/>
    <property type="match status" value="1"/>
</dbReference>
<dbReference type="AlphaFoldDB" id="A0A0A0JUK4"/>
<evidence type="ECO:0000313" key="3">
    <source>
        <dbReference type="Proteomes" id="UP000030011"/>
    </source>
</evidence>
<dbReference type="Pfam" id="PF13472">
    <property type="entry name" value="Lipase_GDSL_2"/>
    <property type="match status" value="1"/>
</dbReference>
<sequence>MTDHTTTTDDPSHASDEAAGDIEFRPSAEFTVPTEGPRDVAVVFIGDSMVAGVGDPKGQGWVTRVVGRTHHPEVEFTSYNLGVRGQTSGDILARWHTECPPRWKSRGERRLVISCGANDIAAGVTLARHRLNLANILDEAASNGVSTFVVSNPPTSDQAFNDKLAVLVDAQADVCARRGVPFVDCFRPLLGHDQWSSELAASRDGHHPGQAGYGLIAWLVLHNGWNEWLRI</sequence>
<dbReference type="Gene3D" id="3.40.50.1110">
    <property type="entry name" value="SGNH hydrolase"/>
    <property type="match status" value="1"/>
</dbReference>
<dbReference type="InterPro" id="IPR013830">
    <property type="entry name" value="SGNH_hydro"/>
</dbReference>
<dbReference type="eggNOG" id="COG2755">
    <property type="taxonomic scope" value="Bacteria"/>
</dbReference>
<comment type="caution">
    <text evidence="2">The sequence shown here is derived from an EMBL/GenBank/DDBJ whole genome shotgun (WGS) entry which is preliminary data.</text>
</comment>
<proteinExistence type="predicted"/>
<accession>A0A0A0JUK4</accession>
<dbReference type="PANTHER" id="PTHR30383">
    <property type="entry name" value="THIOESTERASE 1/PROTEASE 1/LYSOPHOSPHOLIPASE L1"/>
    <property type="match status" value="1"/>
</dbReference>
<evidence type="ECO:0000313" key="2">
    <source>
        <dbReference type="EMBL" id="KGN39346.1"/>
    </source>
</evidence>
<dbReference type="Proteomes" id="UP000030011">
    <property type="component" value="Unassembled WGS sequence"/>
</dbReference>
<dbReference type="STRING" id="1385521.N803_02450"/>
<dbReference type="CDD" id="cd01835">
    <property type="entry name" value="SGNH_hydrolase_like_3"/>
    <property type="match status" value="1"/>
</dbReference>
<keyword evidence="3" id="KW-1185">Reference proteome</keyword>
<name>A0A0A0JUK4_9MICO</name>
<dbReference type="OrthoDB" id="5196031at2"/>
<dbReference type="InterPro" id="IPR036514">
    <property type="entry name" value="SGNH_hydro_sf"/>
</dbReference>